<evidence type="ECO:0000256" key="3">
    <source>
        <dbReference type="ARBA" id="ARBA00022679"/>
    </source>
</evidence>
<evidence type="ECO:0000256" key="1">
    <source>
        <dbReference type="ARBA" id="ARBA00011900"/>
    </source>
</evidence>
<evidence type="ECO:0000313" key="10">
    <source>
        <dbReference type="EMBL" id="QUW04763.1"/>
    </source>
</evidence>
<dbReference type="InterPro" id="IPR050953">
    <property type="entry name" value="N4_N6_ade-DNA_methylase"/>
</dbReference>
<keyword evidence="5" id="KW-0680">Restriction system</keyword>
<dbReference type="InterPro" id="IPR002052">
    <property type="entry name" value="DNA_methylase_N6_adenine_CS"/>
</dbReference>
<keyword evidence="3" id="KW-0808">Transferase</keyword>
<dbReference type="GO" id="GO:0008168">
    <property type="term" value="F:methyltransferase activity"/>
    <property type="evidence" value="ECO:0007669"/>
    <property type="project" value="UniProtKB-KW"/>
</dbReference>
<evidence type="ECO:0000256" key="2">
    <source>
        <dbReference type="ARBA" id="ARBA00022603"/>
    </source>
</evidence>
<dbReference type="PANTHER" id="PTHR33841:SF1">
    <property type="entry name" value="DNA METHYLTRANSFERASE A"/>
    <property type="match status" value="1"/>
</dbReference>
<dbReference type="InterPro" id="IPR025931">
    <property type="entry name" value="TaqI_C"/>
</dbReference>
<reference evidence="10 11" key="1">
    <citation type="submission" date="2021-03" db="EMBL/GenBank/DDBJ databases">
        <title>Genomic and phenotypic characterization of Chloracidobacterium isolates provides evidence for multiple species.</title>
        <authorList>
            <person name="Saini M.K."/>
            <person name="Costas A.M.G."/>
            <person name="Tank M."/>
            <person name="Bryant D.A."/>
        </authorList>
    </citation>
    <scope>NUCLEOTIDE SEQUENCE [LARGE SCALE GENOMIC DNA]</scope>
    <source>
        <strain evidence="10 11">BV2-C</strain>
    </source>
</reference>
<accession>A0ABX8BCV8</accession>
<evidence type="ECO:0000313" key="11">
    <source>
        <dbReference type="Proteomes" id="UP000676506"/>
    </source>
</evidence>
<keyword evidence="2 10" id="KW-0489">Methyltransferase</keyword>
<dbReference type="Pfam" id="PF07669">
    <property type="entry name" value="Eco57I"/>
    <property type="match status" value="1"/>
</dbReference>
<name>A0ABX8BCV8_9BACT</name>
<dbReference type="EMBL" id="CP072649">
    <property type="protein sequence ID" value="QUW04763.1"/>
    <property type="molecule type" value="Genomic_DNA"/>
</dbReference>
<feature type="domain" description="TaqI-like C-terminal specificity" evidence="9">
    <location>
        <begin position="415"/>
        <end position="584"/>
    </location>
</feature>
<gene>
    <name evidence="10" type="ORF">J8C06_14275</name>
</gene>
<dbReference type="InterPro" id="IPR011639">
    <property type="entry name" value="MethylTrfase_TaqI-like_dom"/>
</dbReference>
<dbReference type="SUPFAM" id="SSF53335">
    <property type="entry name" value="S-adenosyl-L-methionine-dependent methyltransferases"/>
    <property type="match status" value="1"/>
</dbReference>
<keyword evidence="6" id="KW-0238">DNA-binding</keyword>
<dbReference type="Pfam" id="PF12950">
    <property type="entry name" value="TaqI_C"/>
    <property type="match status" value="1"/>
</dbReference>
<dbReference type="PRINTS" id="PR00507">
    <property type="entry name" value="N12N6MTFRASE"/>
</dbReference>
<dbReference type="PANTHER" id="PTHR33841">
    <property type="entry name" value="DNA METHYLTRANSFERASE YEEA-RELATED"/>
    <property type="match status" value="1"/>
</dbReference>
<evidence type="ECO:0000256" key="6">
    <source>
        <dbReference type="ARBA" id="ARBA00023125"/>
    </source>
</evidence>
<comment type="catalytic activity">
    <reaction evidence="7">
        <text>a 2'-deoxyadenosine in DNA + S-adenosyl-L-methionine = an N(6)-methyl-2'-deoxyadenosine in DNA + S-adenosyl-L-homocysteine + H(+)</text>
        <dbReference type="Rhea" id="RHEA:15197"/>
        <dbReference type="Rhea" id="RHEA-COMP:12418"/>
        <dbReference type="Rhea" id="RHEA-COMP:12419"/>
        <dbReference type="ChEBI" id="CHEBI:15378"/>
        <dbReference type="ChEBI" id="CHEBI:57856"/>
        <dbReference type="ChEBI" id="CHEBI:59789"/>
        <dbReference type="ChEBI" id="CHEBI:90615"/>
        <dbReference type="ChEBI" id="CHEBI:90616"/>
        <dbReference type="EC" id="2.1.1.72"/>
    </reaction>
</comment>
<evidence type="ECO:0000259" key="9">
    <source>
        <dbReference type="Pfam" id="PF12950"/>
    </source>
</evidence>
<keyword evidence="4" id="KW-0949">S-adenosyl-L-methionine</keyword>
<dbReference type="Gene3D" id="3.40.50.150">
    <property type="entry name" value="Vaccinia Virus protein VP39"/>
    <property type="match status" value="1"/>
</dbReference>
<keyword evidence="11" id="KW-1185">Reference proteome</keyword>
<proteinExistence type="predicted"/>
<dbReference type="EC" id="2.1.1.72" evidence="1"/>
<evidence type="ECO:0000256" key="7">
    <source>
        <dbReference type="ARBA" id="ARBA00047942"/>
    </source>
</evidence>
<protein>
    <recommendedName>
        <fullName evidence="1">site-specific DNA-methyltransferase (adenine-specific)</fullName>
        <ecNumber evidence="1">2.1.1.72</ecNumber>
    </recommendedName>
</protein>
<dbReference type="GO" id="GO:0032259">
    <property type="term" value="P:methylation"/>
    <property type="evidence" value="ECO:0007669"/>
    <property type="project" value="UniProtKB-KW"/>
</dbReference>
<dbReference type="InterPro" id="IPR029063">
    <property type="entry name" value="SAM-dependent_MTases_sf"/>
</dbReference>
<evidence type="ECO:0000259" key="8">
    <source>
        <dbReference type="Pfam" id="PF07669"/>
    </source>
</evidence>
<feature type="domain" description="Type II methyltransferase M.TaqI-like" evidence="8">
    <location>
        <begin position="183"/>
        <end position="296"/>
    </location>
</feature>
<organism evidence="10 11">
    <name type="scientific">Chloracidobacterium validum</name>
    <dbReference type="NCBI Taxonomy" id="2821543"/>
    <lineage>
        <taxon>Bacteria</taxon>
        <taxon>Pseudomonadati</taxon>
        <taxon>Acidobacteriota</taxon>
        <taxon>Terriglobia</taxon>
        <taxon>Terriglobales</taxon>
        <taxon>Acidobacteriaceae</taxon>
        <taxon>Chloracidobacterium</taxon>
    </lineage>
</organism>
<dbReference type="PROSITE" id="PS00092">
    <property type="entry name" value="N6_MTASE"/>
    <property type="match status" value="1"/>
</dbReference>
<sequence length="645" mass="73466">MFGIKVEQAFLPVTQQQTQTEMSLSRSDPRVEQAFLPVTQQQTQTEMSLSRSDPRVEQAFLPVTQQQTQTEMSLSRSAPRVEQAFLPVTQQQTQTEMSLSRSAPRVEQAFLPVTQQQTQTEMSLSRSAPRVEQAFLPVTQQQTQTEMSLSRSAPRVEQAFLPVTQQQTQTEMSLSRSAPRVEQAFLPVTQPETQTRMSVSQCGFDIVIGNPPYVRQEAIKELKPALRTQSYSCYTGTADLYVYFYERALQLLRHGGVLCFISSNKFFRSAYGEKLRALLAKQTIHHIIDFGDAPVFTAIAYPAILVLSKIPTNAHAVRALNWKPGLPVEHFPDIFQTQSFPIAQTELRPNGWRLESSAVLRLLEKIRAAGKPLGAYVNGRLYRGIITGLNAAFVVDRATHDRLIAEHESSAEVLKPFLRGRDVKRWRVEAQNLWLVFVPWHFPLHEDNSIAGASTKAEHEFAKRYPAIYEHLHRFKQDLEARNKDETGVRYEWYALQRWGAEYWHEFAKQKIIVPAIEQTVSYALDEEGYHSNDKTTIIVSSDVKYLLALLNSAVLWWCIRQQAATKQGGFYEFKPMYVRQLPIASAKPAEHDALVQLVESILAAKRGNPAADVSALEQEIDERVYRLYGLAKDEIKIVKEITRR</sequence>
<evidence type="ECO:0000256" key="4">
    <source>
        <dbReference type="ARBA" id="ARBA00022691"/>
    </source>
</evidence>
<dbReference type="Proteomes" id="UP000676506">
    <property type="component" value="Chromosome 2"/>
</dbReference>
<evidence type="ECO:0000256" key="5">
    <source>
        <dbReference type="ARBA" id="ARBA00022747"/>
    </source>
</evidence>